<dbReference type="InterPro" id="IPR029063">
    <property type="entry name" value="SAM-dependent_MTases_sf"/>
</dbReference>
<evidence type="ECO:0000256" key="1">
    <source>
        <dbReference type="SAM" id="MobiDB-lite"/>
    </source>
</evidence>
<dbReference type="PANTHER" id="PTHR14614:SF104">
    <property type="entry name" value="N-METHYLTRANSFERASE, PUTATIVE (AFU_ORTHOLOGUE AFUA_1G17750)-RELATED"/>
    <property type="match status" value="1"/>
</dbReference>
<dbReference type="Proteomes" id="UP001305779">
    <property type="component" value="Unassembled WGS sequence"/>
</dbReference>
<feature type="region of interest" description="Disordered" evidence="1">
    <location>
        <begin position="1125"/>
        <end position="1145"/>
    </location>
</feature>
<sequence>MALTDLITVIAPDKDDDPEDIFASAPGLIFTDDLRNMHGDDASVLVYKSKRFGDIELRTADPEKEGDRKLFAHYLWNAGIKMAELISEEDAEWRVEGERVLELGAGVGLDGIVATLAGAQEVFITDYPSEVLLENIRRNVKKAIPDNLKSRYHIKGYEWGDVTSPFALESAHSFTRILAADCYWMPHEHENLVKSMLHLLSREPGARIFSIAGFHTGRAKLALFYQEAVAQGLEIESIYEEDSDGNRREWMEERDGGTENVTERKRWLVIAILKRRLKSTTYMLRGTASLRNRAAFNNAVFSFEKPLANSLLNEWISALSITKTDCTALYGTANGSTLKRQTVLQTLPVQTYGAMNDYLLCGYLHRVGRETTSPYKTLASSLRRLRNVLGDIDEALNDTNDPRGNDTKLQPPLSHSKITLEKLDMALVTFKCVNQADVDNEAVAGLKASIEDVTQELATIYEKLRRTEETSAPTCSCVLVRKASQGSKSSSSWSIVNRDVATDTNTPEPQKYPVLSADALRPYYTNVLCKTPAYRLQPSASDISLGGKSTASWRSFTLDPLSKPIDDATKIIMSSDSPTDSRPFDDLADSAPIAACCEDKQMDNGEASIGQAGQLWKRVDAVMNGAPPQKAPIRPKIVFPVLQLSTESTEDLYTATPPKKASLTNLKDSQDVSLYPDPLQLRKKLVRLDVESRPLHPTLHPRLDRYYANYRRNSVGALAELEGEPVHPPTRHIIHYWNDSSWDNAELYLTAHLNEINTGSHTPSFRRTQHLLGVCASFKGEWNEAIKRFIEVLHKPINKSSDLDDGDCAAAYWLGDLYAMQNRRADALLAYSVARHSSVFDDNALHSVLAADRISVRLGISKNEFKRHWSEATILTTEKGAAPSILSNDIISMEVVKSCLEGGTQEQRDEDHRDFTELVRARHLHAFLLKDNDKLGVRPELNERMAMKIDASCLDPDSPWPMPYDPLFCMANVQRGRLLAYECDMLSIFTANPEAKLPRPLSLKLDCFTCSDLTWLISTIRTCLTTYEIDHSEVVNIQGTWFCCRYSFMQHKIATTHYFSIALFKHPFRSSFGAEICSDEGMGSARIVETAGNYRNGVHYQEPKRIKRLIRKFLDEAARREQGQGRKVSISGMNVSGLPSQYDTT</sequence>
<proteinExistence type="predicted"/>
<protein>
    <submittedName>
        <fullName evidence="2">Uncharacterized protein</fullName>
    </submittedName>
</protein>
<comment type="caution">
    <text evidence="2">The sequence shown here is derived from an EMBL/GenBank/DDBJ whole genome shotgun (WGS) entry which is preliminary data.</text>
</comment>
<evidence type="ECO:0000313" key="3">
    <source>
        <dbReference type="Proteomes" id="UP001305779"/>
    </source>
</evidence>
<dbReference type="Pfam" id="PF10294">
    <property type="entry name" value="Methyltransf_16"/>
    <property type="match status" value="1"/>
</dbReference>
<organism evidence="2 3">
    <name type="scientific">Zasmidium cellare</name>
    <name type="common">Wine cellar mold</name>
    <name type="synonym">Racodium cellare</name>
    <dbReference type="NCBI Taxonomy" id="395010"/>
    <lineage>
        <taxon>Eukaryota</taxon>
        <taxon>Fungi</taxon>
        <taxon>Dikarya</taxon>
        <taxon>Ascomycota</taxon>
        <taxon>Pezizomycotina</taxon>
        <taxon>Dothideomycetes</taxon>
        <taxon>Dothideomycetidae</taxon>
        <taxon>Mycosphaerellales</taxon>
        <taxon>Mycosphaerellaceae</taxon>
        <taxon>Zasmidium</taxon>
    </lineage>
</organism>
<feature type="compositionally biased region" description="Polar residues" evidence="1">
    <location>
        <begin position="1131"/>
        <end position="1145"/>
    </location>
</feature>
<dbReference type="CDD" id="cd02440">
    <property type="entry name" value="AdoMet_MTases"/>
    <property type="match status" value="1"/>
</dbReference>
<dbReference type="InterPro" id="IPR011990">
    <property type="entry name" value="TPR-like_helical_dom_sf"/>
</dbReference>
<dbReference type="SUPFAM" id="SSF53335">
    <property type="entry name" value="S-adenosyl-L-methionine-dependent methyltransferases"/>
    <property type="match status" value="1"/>
</dbReference>
<dbReference type="Gene3D" id="1.25.40.10">
    <property type="entry name" value="Tetratricopeptide repeat domain"/>
    <property type="match status" value="1"/>
</dbReference>
<evidence type="ECO:0000313" key="2">
    <source>
        <dbReference type="EMBL" id="KAK4508260.1"/>
    </source>
</evidence>
<accession>A0ABR0F4M5</accession>
<dbReference type="Gene3D" id="3.40.50.150">
    <property type="entry name" value="Vaccinia Virus protein VP39"/>
    <property type="match status" value="1"/>
</dbReference>
<gene>
    <name evidence="2" type="ORF">PRZ48_001998</name>
</gene>
<reference evidence="2 3" key="1">
    <citation type="journal article" date="2023" name="G3 (Bethesda)">
        <title>A chromosome-level genome assembly of Zasmidium syzygii isolated from banana leaves.</title>
        <authorList>
            <person name="van Westerhoven A.C."/>
            <person name="Mehrabi R."/>
            <person name="Talebi R."/>
            <person name="Steentjes M.B.F."/>
            <person name="Corcolon B."/>
            <person name="Chong P.A."/>
            <person name="Kema G.H.J."/>
            <person name="Seidl M.F."/>
        </authorList>
    </citation>
    <scope>NUCLEOTIDE SEQUENCE [LARGE SCALE GENOMIC DNA]</scope>
    <source>
        <strain evidence="2 3">P124</strain>
    </source>
</reference>
<dbReference type="SUPFAM" id="SSF48452">
    <property type="entry name" value="TPR-like"/>
    <property type="match status" value="1"/>
</dbReference>
<dbReference type="InterPro" id="IPR019410">
    <property type="entry name" value="Methyltransf_16"/>
</dbReference>
<keyword evidence="3" id="KW-1185">Reference proteome</keyword>
<dbReference type="EMBL" id="JAXOVC010000001">
    <property type="protein sequence ID" value="KAK4508260.1"/>
    <property type="molecule type" value="Genomic_DNA"/>
</dbReference>
<name>A0ABR0F4M5_ZASCE</name>
<dbReference type="PANTHER" id="PTHR14614">
    <property type="entry name" value="HEPATOCELLULAR CARCINOMA-ASSOCIATED ANTIGEN"/>
    <property type="match status" value="1"/>
</dbReference>